<dbReference type="CDD" id="cd00397">
    <property type="entry name" value="DNA_BRE_C"/>
    <property type="match status" value="1"/>
</dbReference>
<evidence type="ECO:0000256" key="2">
    <source>
        <dbReference type="ARBA" id="ARBA00023125"/>
    </source>
</evidence>
<dbReference type="InterPro" id="IPR011010">
    <property type="entry name" value="DNA_brk_join_enz"/>
</dbReference>
<evidence type="ECO:0000313" key="6">
    <source>
        <dbReference type="Proteomes" id="UP000003803"/>
    </source>
</evidence>
<dbReference type="Proteomes" id="UP000003803">
    <property type="component" value="Unassembled WGS sequence"/>
</dbReference>
<dbReference type="EMBL" id="ABGD02000014">
    <property type="protein sequence ID" value="EDS11177.1"/>
    <property type="molecule type" value="Genomic_DNA"/>
</dbReference>
<dbReference type="GO" id="GO:0006310">
    <property type="term" value="P:DNA recombination"/>
    <property type="evidence" value="ECO:0007669"/>
    <property type="project" value="UniProtKB-KW"/>
</dbReference>
<dbReference type="PANTHER" id="PTHR30349:SF41">
    <property type="entry name" value="INTEGRASE_RECOMBINASE PROTEIN MJ0367-RELATED"/>
    <property type="match status" value="1"/>
</dbReference>
<dbReference type="AlphaFoldDB" id="B0PAJ7"/>
<comment type="caution">
    <text evidence="5">The sequence shown here is derived from an EMBL/GenBank/DDBJ whole genome shotgun (WGS) entry which is preliminary data.</text>
</comment>
<reference evidence="5" key="2">
    <citation type="submission" date="2013-09" db="EMBL/GenBank/DDBJ databases">
        <title>Draft genome sequence of Anaerotruncus colihominis(DSM 17241).</title>
        <authorList>
            <person name="Sudarsanam P."/>
            <person name="Ley R."/>
            <person name="Guruge J."/>
            <person name="Turnbaugh P.J."/>
            <person name="Mahowald M."/>
            <person name="Liep D."/>
            <person name="Gordon J."/>
        </authorList>
    </citation>
    <scope>NUCLEOTIDE SEQUENCE</scope>
    <source>
        <strain evidence="5">DSM 17241</strain>
    </source>
</reference>
<dbReference type="GO" id="GO:0015074">
    <property type="term" value="P:DNA integration"/>
    <property type="evidence" value="ECO:0007669"/>
    <property type="project" value="InterPro"/>
</dbReference>
<evidence type="ECO:0000256" key="3">
    <source>
        <dbReference type="ARBA" id="ARBA00023172"/>
    </source>
</evidence>
<dbReference type="eggNOG" id="COG4974">
    <property type="taxonomic scope" value="Bacteria"/>
</dbReference>
<dbReference type="Pfam" id="PF00589">
    <property type="entry name" value="Phage_integrase"/>
    <property type="match status" value="1"/>
</dbReference>
<name>B0PAJ7_9FIRM</name>
<dbReference type="InterPro" id="IPR002104">
    <property type="entry name" value="Integrase_catalytic"/>
</dbReference>
<keyword evidence="3" id="KW-0233">DNA recombination</keyword>
<dbReference type="Gene3D" id="1.10.150.130">
    <property type="match status" value="1"/>
</dbReference>
<protein>
    <submittedName>
        <fullName evidence="5">Site-specific recombinase, phage integrase family</fullName>
    </submittedName>
</protein>
<dbReference type="Gene3D" id="1.10.443.10">
    <property type="entry name" value="Intergrase catalytic core"/>
    <property type="match status" value="1"/>
</dbReference>
<gene>
    <name evidence="5" type="ORF">ANACOL_01797</name>
</gene>
<reference evidence="5" key="1">
    <citation type="submission" date="2007-11" db="EMBL/GenBank/DDBJ databases">
        <authorList>
            <person name="Fulton L."/>
            <person name="Clifton S."/>
            <person name="Fulton B."/>
            <person name="Xu J."/>
            <person name="Minx P."/>
            <person name="Pepin K.H."/>
            <person name="Johnson M."/>
            <person name="Thiruvilangam P."/>
            <person name="Bhonagiri V."/>
            <person name="Nash W.E."/>
            <person name="Mardis E.R."/>
            <person name="Wilson R.K."/>
        </authorList>
    </citation>
    <scope>NUCLEOTIDE SEQUENCE [LARGE SCALE GENOMIC DNA]</scope>
    <source>
        <strain evidence="5">DSM 17241</strain>
    </source>
</reference>
<evidence type="ECO:0000256" key="1">
    <source>
        <dbReference type="ARBA" id="ARBA00008857"/>
    </source>
</evidence>
<keyword evidence="2" id="KW-0238">DNA-binding</keyword>
<dbReference type="InterPro" id="IPR010998">
    <property type="entry name" value="Integrase_recombinase_N"/>
</dbReference>
<evidence type="ECO:0000313" key="5">
    <source>
        <dbReference type="EMBL" id="EDS11177.1"/>
    </source>
</evidence>
<dbReference type="PANTHER" id="PTHR30349">
    <property type="entry name" value="PHAGE INTEGRASE-RELATED"/>
    <property type="match status" value="1"/>
</dbReference>
<organism evidence="5 6">
    <name type="scientific">Anaerotruncus colihominis DSM 17241</name>
    <dbReference type="NCBI Taxonomy" id="445972"/>
    <lineage>
        <taxon>Bacteria</taxon>
        <taxon>Bacillati</taxon>
        <taxon>Bacillota</taxon>
        <taxon>Clostridia</taxon>
        <taxon>Eubacteriales</taxon>
        <taxon>Oscillospiraceae</taxon>
        <taxon>Anaerotruncus</taxon>
    </lineage>
</organism>
<dbReference type="HOGENOM" id="CLU_027562_1_1_9"/>
<accession>B0PAJ7</accession>
<sequence>MYCGKKQVIRQTAKPLKRANGQGTIYKLSGRRKKPWVAALNKNIICCAATRAEAQEALEEIVKRGIPMGFNDTLEEVYERWKDSHFRDLGEKGKEGYLNAWRRMEPIKEIRMRDIKTIDFQRIVDTAYKKSSDPAAAKPLSRSGKEKIKQLASQLCKQAMQEELINRNYGEYIKLDQEIKKEKNIFSREDIQKLFAADDQQSAQIILVLLYSGMRINELFQMLQKNVYLDEHYMIGGEKTEAGRNRIIPIHDKIYPYIKNWLETPGKYLISNRSGAPIDLNNFRTRDYYPLLESLGIERKNPHCTRHTFASMMAKSGARPEMLQKILGHANYSTTAEIYVHADFEDLKQEVNII</sequence>
<keyword evidence="6" id="KW-1185">Reference proteome</keyword>
<dbReference type="InterPro" id="IPR013762">
    <property type="entry name" value="Integrase-like_cat_sf"/>
</dbReference>
<evidence type="ECO:0000259" key="4">
    <source>
        <dbReference type="PROSITE" id="PS51898"/>
    </source>
</evidence>
<comment type="similarity">
    <text evidence="1">Belongs to the 'phage' integrase family.</text>
</comment>
<dbReference type="InterPro" id="IPR050090">
    <property type="entry name" value="Tyrosine_recombinase_XerCD"/>
</dbReference>
<dbReference type="GO" id="GO:0003677">
    <property type="term" value="F:DNA binding"/>
    <property type="evidence" value="ECO:0007669"/>
    <property type="project" value="UniProtKB-KW"/>
</dbReference>
<feature type="domain" description="Tyr recombinase" evidence="4">
    <location>
        <begin position="181"/>
        <end position="352"/>
    </location>
</feature>
<dbReference type="SUPFAM" id="SSF56349">
    <property type="entry name" value="DNA breaking-rejoining enzymes"/>
    <property type="match status" value="1"/>
</dbReference>
<proteinExistence type="inferred from homology"/>
<dbReference type="PROSITE" id="PS51898">
    <property type="entry name" value="TYR_RECOMBINASE"/>
    <property type="match status" value="1"/>
</dbReference>